<evidence type="ECO:0000256" key="3">
    <source>
        <dbReference type="ARBA" id="ARBA00023002"/>
    </source>
</evidence>
<evidence type="ECO:0008006" key="8">
    <source>
        <dbReference type="Google" id="ProtNLM"/>
    </source>
</evidence>
<proteinExistence type="predicted"/>
<keyword evidence="3" id="KW-0560">Oxidoreductase</keyword>
<organism evidence="6 7">
    <name type="scientific">Oleoguttula mirabilis</name>
    <dbReference type="NCBI Taxonomy" id="1507867"/>
    <lineage>
        <taxon>Eukaryota</taxon>
        <taxon>Fungi</taxon>
        <taxon>Dikarya</taxon>
        <taxon>Ascomycota</taxon>
        <taxon>Pezizomycotina</taxon>
        <taxon>Dothideomycetes</taxon>
        <taxon>Dothideomycetidae</taxon>
        <taxon>Mycosphaerellales</taxon>
        <taxon>Teratosphaeriaceae</taxon>
        <taxon>Oleoguttula</taxon>
    </lineage>
</organism>
<dbReference type="SUPFAM" id="SSF54373">
    <property type="entry name" value="FAD-linked reductases, C-terminal domain"/>
    <property type="match status" value="1"/>
</dbReference>
<dbReference type="GO" id="GO:0016787">
    <property type="term" value="F:hydrolase activity"/>
    <property type="evidence" value="ECO:0007669"/>
    <property type="project" value="InterPro"/>
</dbReference>
<evidence type="ECO:0000256" key="2">
    <source>
        <dbReference type="ARBA" id="ARBA00022827"/>
    </source>
</evidence>
<comment type="caution">
    <text evidence="6">The sequence shown here is derived from an EMBL/GenBank/DDBJ whole genome shotgun (WGS) entry which is preliminary data.</text>
</comment>
<dbReference type="Pfam" id="PF01979">
    <property type="entry name" value="Amidohydro_1"/>
    <property type="match status" value="1"/>
</dbReference>
<feature type="domain" description="Amidohydrolase-related" evidence="4">
    <location>
        <begin position="407"/>
        <end position="574"/>
    </location>
</feature>
<dbReference type="InterPro" id="IPR026912">
    <property type="entry name" value="Adenine_deam_C"/>
</dbReference>
<keyword evidence="7" id="KW-1185">Reference proteome</keyword>
<evidence type="ECO:0000256" key="1">
    <source>
        <dbReference type="ARBA" id="ARBA00022630"/>
    </source>
</evidence>
<dbReference type="SUPFAM" id="SSF51905">
    <property type="entry name" value="FAD/NAD(P)-binding domain"/>
    <property type="match status" value="1"/>
</dbReference>
<dbReference type="GO" id="GO:0016491">
    <property type="term" value="F:oxidoreductase activity"/>
    <property type="evidence" value="ECO:0007669"/>
    <property type="project" value="UniProtKB-KW"/>
</dbReference>
<dbReference type="GO" id="GO:0044550">
    <property type="term" value="P:secondary metabolite biosynthetic process"/>
    <property type="evidence" value="ECO:0007669"/>
    <property type="project" value="TreeGrafter"/>
</dbReference>
<dbReference type="AlphaFoldDB" id="A0AAV9JED8"/>
<evidence type="ECO:0000313" key="7">
    <source>
        <dbReference type="Proteomes" id="UP001324427"/>
    </source>
</evidence>
<sequence length="849" mass="92059">MKVAICGAGPAGLAAAIEFAKLPFVDWRLYEQASKIREIGAGITTVERANYWSPMFNTVDQRHVSLGSRLIGVEHQDSGKVRIEFANGFTDEVDLLVGGDGVRSVVRKSMFPDHTVSYVGRTAYRAVVTSGEIATVPDVPDAVTFWHGPNSWLYTCPLGDNKFEITTITREPAALKEKVSWGLDADLEDNARHFEEFSPVVRAVCALPNALKQYALFAGPRLKSVIAHGSVALIGDASHPLSGGFGAGAGFALEDVYVLTRSIAWARRQSLTLQHGLSLFDRIRGPHYERLYHVLDQSAKANAHIEQANLGFDDAVNAIIDLNWSVKNNWIAQYDVLGEEGLDFMGQTSTPLRIFRQVSHKVPGSSPELELGGRSISTAEICRRVALPEVATLGESNPFSLDVASAQKQAAALQAGKRITGHTALLKNEPLWAYAAGGIGDDHNAHETDDVVERLRLGMMLTVMSGSMNSNIQDVFRDVDSLKDGLTHIAFCADDKLVEDLDATGHIDRHVREAIALGISPAKAYRMATLNPAMYYRLDHILGSISPGRLADLLILERVEDARPETVIVNGVVVARNNKALFKNTDLVPPFTLNTIHLNPTFFAPETYSVKAPQGEPYAWIQAMEMYDGYFKRAFHARLEVDASGSLQCNLELDVLKVVVIDRHHETAHSGIGFVRGFGLRRGAIACTTNCENQNLVVIGTSDSEIAYAARSITDLGGGYVTVAEGEVLAAVRLDVAGCMSSESWESVRDQSLVCDEAARSIGCTIGAPFMIASFVGLNGVPDLGLTEKGLIDCQAQELMDVVLHEELAHKGSDVRSSALSVYADSAPVKVCCRCPSHSSSIHRLVAAS</sequence>
<dbReference type="PANTHER" id="PTHR46720">
    <property type="entry name" value="HYDROXYLASE, PUTATIVE (AFU_ORTHOLOGUE AFUA_3G01460)-RELATED"/>
    <property type="match status" value="1"/>
</dbReference>
<gene>
    <name evidence="6" type="ORF">LTR36_005445</name>
</gene>
<dbReference type="PANTHER" id="PTHR46720:SF3">
    <property type="entry name" value="FAD-BINDING DOMAIN-CONTAINING PROTEIN-RELATED"/>
    <property type="match status" value="1"/>
</dbReference>
<dbReference type="Proteomes" id="UP001324427">
    <property type="component" value="Unassembled WGS sequence"/>
</dbReference>
<accession>A0AAV9JED8</accession>
<dbReference type="InterPro" id="IPR006680">
    <property type="entry name" value="Amidohydro-rel"/>
</dbReference>
<evidence type="ECO:0000259" key="4">
    <source>
        <dbReference type="Pfam" id="PF01979"/>
    </source>
</evidence>
<dbReference type="InterPro" id="IPR032466">
    <property type="entry name" value="Metal_Hydrolase"/>
</dbReference>
<feature type="domain" description="Adenine deaminase C-terminal" evidence="5">
    <location>
        <begin position="636"/>
        <end position="797"/>
    </location>
</feature>
<dbReference type="Gene3D" id="3.50.50.60">
    <property type="entry name" value="FAD/NAD(P)-binding domain"/>
    <property type="match status" value="2"/>
</dbReference>
<dbReference type="Pfam" id="PF13382">
    <property type="entry name" value="Adenine_deam_C"/>
    <property type="match status" value="1"/>
</dbReference>
<keyword evidence="1" id="KW-0285">Flavoprotein</keyword>
<evidence type="ECO:0000259" key="5">
    <source>
        <dbReference type="Pfam" id="PF13382"/>
    </source>
</evidence>
<evidence type="ECO:0000313" key="6">
    <source>
        <dbReference type="EMBL" id="KAK4543550.1"/>
    </source>
</evidence>
<reference evidence="6 7" key="1">
    <citation type="submission" date="2021-11" db="EMBL/GenBank/DDBJ databases">
        <title>Black yeast isolated from Biological Soil Crust.</title>
        <authorList>
            <person name="Kurbessoian T."/>
        </authorList>
    </citation>
    <scope>NUCLEOTIDE SEQUENCE [LARGE SCALE GENOMIC DNA]</scope>
    <source>
        <strain evidence="6 7">CCFEE 5522</strain>
    </source>
</reference>
<dbReference type="SUPFAM" id="SSF51556">
    <property type="entry name" value="Metallo-dependent hydrolases"/>
    <property type="match status" value="1"/>
</dbReference>
<dbReference type="InterPro" id="IPR036188">
    <property type="entry name" value="FAD/NAD-bd_sf"/>
</dbReference>
<dbReference type="Gene3D" id="3.30.9.30">
    <property type="match status" value="1"/>
</dbReference>
<name>A0AAV9JED8_9PEZI</name>
<dbReference type="Gene3D" id="3.20.20.140">
    <property type="entry name" value="Metal-dependent hydrolases"/>
    <property type="match status" value="1"/>
</dbReference>
<protein>
    <recommendedName>
        <fullName evidence="8">FAD-binding domain-containing protein</fullName>
    </recommendedName>
</protein>
<dbReference type="InterPro" id="IPR051104">
    <property type="entry name" value="FAD_monoxygenase"/>
</dbReference>
<dbReference type="EMBL" id="JAVFHQ010000031">
    <property type="protein sequence ID" value="KAK4543550.1"/>
    <property type="molecule type" value="Genomic_DNA"/>
</dbReference>
<keyword evidence="2" id="KW-0274">FAD</keyword>